<feature type="signal peptide" evidence="1">
    <location>
        <begin position="1"/>
        <end position="19"/>
    </location>
</feature>
<dbReference type="PANTHER" id="PTHR43649">
    <property type="entry name" value="ARABINOSE-BINDING PROTEIN-RELATED"/>
    <property type="match status" value="1"/>
</dbReference>
<name>A0A3M7TZ10_9BACI</name>
<dbReference type="Proteomes" id="UP000278746">
    <property type="component" value="Unassembled WGS sequence"/>
</dbReference>
<dbReference type="AlphaFoldDB" id="A0A3M7TZ10"/>
<dbReference type="OrthoDB" id="383574at2"/>
<protein>
    <submittedName>
        <fullName evidence="2">Extracellular solute-binding protein</fullName>
    </submittedName>
</protein>
<dbReference type="SUPFAM" id="SSF53850">
    <property type="entry name" value="Periplasmic binding protein-like II"/>
    <property type="match status" value="1"/>
</dbReference>
<keyword evidence="1" id="KW-0732">Signal</keyword>
<reference evidence="2 3" key="1">
    <citation type="submission" date="2018-10" db="EMBL/GenBank/DDBJ databases">
        <title>Bacillus Keqinensis sp. nov., a moderately halophilic bacterium isolated from a saline-alkaline lake.</title>
        <authorList>
            <person name="Wang H."/>
        </authorList>
    </citation>
    <scope>NUCLEOTIDE SEQUENCE [LARGE SCALE GENOMIC DNA]</scope>
    <source>
        <strain evidence="2 3">KQ-3</strain>
    </source>
</reference>
<organism evidence="2 3">
    <name type="scientific">Alteribacter keqinensis</name>
    <dbReference type="NCBI Taxonomy" id="2483800"/>
    <lineage>
        <taxon>Bacteria</taxon>
        <taxon>Bacillati</taxon>
        <taxon>Bacillota</taxon>
        <taxon>Bacilli</taxon>
        <taxon>Bacillales</taxon>
        <taxon>Bacillaceae</taxon>
        <taxon>Alteribacter</taxon>
    </lineage>
</organism>
<gene>
    <name evidence="2" type="ORF">EBO34_00155</name>
</gene>
<dbReference type="Gene3D" id="2.60.120.260">
    <property type="entry name" value="Galactose-binding domain-like"/>
    <property type="match status" value="2"/>
</dbReference>
<proteinExistence type="predicted"/>
<keyword evidence="3" id="KW-1185">Reference proteome</keyword>
<feature type="chain" id="PRO_5018328621" evidence="1">
    <location>
        <begin position="20"/>
        <end position="975"/>
    </location>
</feature>
<dbReference type="InterPro" id="IPR006059">
    <property type="entry name" value="SBP"/>
</dbReference>
<dbReference type="InterPro" id="IPR050490">
    <property type="entry name" value="Bact_solute-bd_prot1"/>
</dbReference>
<dbReference type="PANTHER" id="PTHR43649:SF27">
    <property type="entry name" value="EXTRACELLULAR SOLUTE-BINDING PROTEIN FAMILY 1"/>
    <property type="match status" value="1"/>
</dbReference>
<evidence type="ECO:0000313" key="3">
    <source>
        <dbReference type="Proteomes" id="UP000278746"/>
    </source>
</evidence>
<evidence type="ECO:0000256" key="1">
    <source>
        <dbReference type="SAM" id="SignalP"/>
    </source>
</evidence>
<dbReference type="Pfam" id="PF01547">
    <property type="entry name" value="SBP_bac_1"/>
    <property type="match status" value="1"/>
</dbReference>
<comment type="caution">
    <text evidence="2">The sequence shown here is derived from an EMBL/GenBank/DDBJ whole genome shotgun (WGS) entry which is preliminary data.</text>
</comment>
<dbReference type="Gene3D" id="3.40.190.10">
    <property type="entry name" value="Periplasmic binding protein-like II"/>
    <property type="match status" value="2"/>
</dbReference>
<accession>A0A3M7TZ10</accession>
<evidence type="ECO:0000313" key="2">
    <source>
        <dbReference type="EMBL" id="RNA70521.1"/>
    </source>
</evidence>
<dbReference type="EMBL" id="RHIB01000001">
    <property type="protein sequence ID" value="RNA70521.1"/>
    <property type="molecule type" value="Genomic_DNA"/>
</dbReference>
<sequence length="975" mass="110978">MLFGSLLLLLLLPHTIIEADTDEDLLTQSTEQVIEPRYRIVLNEWENMDLDGTAPFERAVPPSSFEQADDLQLLPESDSFGYDDRVLYWHNNETVEFEVEVDQTGLYEIGFDYYPLGEMIMPIEGAIQVNGEFPFFESRRIVFPVNWENESDEFEADRFGNDIIPGQDPIQSWEQLKVEDSNHLHSRSLQYYLEEGTNTISLSNLRGELLIGNAYITSPEEVLEYEEYISQTDGSEVIDSLHVYEAEYPSYKNSSYVRPVATHDPSAVPYDSRNLLLNTFGGESWTESGQSATWEITVEESGFYYLSLKALQNHSSGAPVFRTIYINGSLPFEEAEQYRFRNSSSWYNETIGDEAGEPYLFYLDEGTNTVTLIADASPVERVLFTIDEVMSGMEELSLSIRKLTGNQLDANRDWNLSEYIEGVDDLLLEWADMLEDEADYLGGLTTGDDSTDIVTLQIAADRLRTLAKNPDEIPGRLTELSEGSNSVAQLLGNLIMEVQEQPLLLDRIYVHGEETLPDPEAGMWTKFTSSVTRFFQSFTSENLATTNVEDDVVDVWINRPRQYVDLLQNMLDQNFTPETGIEVKLSIMPEEQKLVLASAANTQPDLALGISNWLPYELAIRGAAVDLREFDDFNEVGNQFAPGAFLPLIVDDGIYGLPETQDFFVQYYRRDIMNYLDIPIPDTWNDVVSILPELQRYGLNYYTPIAGAVAFKPFQTTAPYIYQFGGDLYQEDGIGAAIDSEDALRGIQFMTDLNTIYSAPLQVPNFYNHFRYSTLPIGIGSFSEYVQLTAAAPEISGWWDISPHPGVEEEDGSVTRWSTGSAQTSMVFDGSGKTDEAWEVLKWWMDTETQTEFANSLLTLYGPEYMWNTANLDSFAQLPWPEEHKETILEQWEHLREVPKTPYAYMVEREISNVWNKVVFEGENARSAVDDSMVTIDREMRRKLEEFGYMENGRVVRPYTIPTIDMVEGWLESDG</sequence>